<dbReference type="InterPro" id="IPR039551">
    <property type="entry name" value="Cho/carn_acyl_trans"/>
</dbReference>
<feature type="domain" description="Choline/carnitine acyltransferase" evidence="9">
    <location>
        <begin position="415"/>
        <end position="593"/>
    </location>
</feature>
<keyword evidence="3" id="KW-0808">Transferase</keyword>
<evidence type="ECO:0000313" key="11">
    <source>
        <dbReference type="Proteomes" id="UP000185434"/>
    </source>
</evidence>
<keyword evidence="4" id="KW-0276">Fatty acid metabolism</keyword>
<dbReference type="KEGG" id="cfk:CFRA_01950"/>
<evidence type="ECO:0000259" key="9">
    <source>
        <dbReference type="Pfam" id="PF00755"/>
    </source>
</evidence>
<keyword evidence="2" id="KW-0813">Transport</keyword>
<dbReference type="InterPro" id="IPR023213">
    <property type="entry name" value="CAT-like_dom_sf"/>
</dbReference>
<evidence type="ECO:0000313" key="10">
    <source>
        <dbReference type="EMBL" id="APT88236.1"/>
    </source>
</evidence>
<feature type="active site" description="Proton acceptor" evidence="7">
    <location>
        <position position="337"/>
    </location>
</feature>
<sequence>MAGVKPLPVPALDDTLERTLSCVDAVIDDAAPTRRLAHDFAVGAGPRIQAALADYAAECAAAGSSWLAGRWLDGYLTTREPLPLSSNVCFQIRLDTDAHGLERLAAVVHAAARVHLPEAAGRTGARFDARGNELAAEQWNCLRGGVRVPGAGRDTVEYGPRTAADREVVVFCGGRAFALPVSDGGGRVVPRSELAAGFARILDTAHGSPADDRPGGAPGFTDASYRGSGDAEFRAWLAEPANAAVHERLARALFCVSLPATADASAAGAAGEAGAAAVAGAAEDGTSLATGDAPKPDPDARRLRTGAFASGHYWAYKPLTYELAADDSGWAALLVEHSTVDGATLVQTVADIQAELAGAGGADVDGADGAGIGAGEGRDVGNRAPQELSWTRNLPAPEHEPPRLEIRRAARPRPRNIKLSADAYAQLVMTVAQLSTYGRVRAVYEAVDMREYAAGRTECLRPVTPAAVAFARALLAGSADRAGLKAALDAHRDWVKACKTGRGVDRHLWALGWTAQELGEDPGFLRDPGLAAARTDFLSTTSVGSDAQVVRYAFAPTTPDGFGICYTPLADAVEYTVTFGAGAEHPEAFLEALGEAAARLAEFITGLDAA</sequence>
<dbReference type="AlphaFoldDB" id="A0A1L7CQW7"/>
<dbReference type="Proteomes" id="UP000185434">
    <property type="component" value="Chromosome"/>
</dbReference>
<evidence type="ECO:0000256" key="2">
    <source>
        <dbReference type="ARBA" id="ARBA00022448"/>
    </source>
</evidence>
<feature type="region of interest" description="Disordered" evidence="8">
    <location>
        <begin position="205"/>
        <end position="224"/>
    </location>
</feature>
<accession>A0A1L7CQW7</accession>
<dbReference type="GO" id="GO:0006631">
    <property type="term" value="P:fatty acid metabolic process"/>
    <property type="evidence" value="ECO:0007669"/>
    <property type="project" value="UniProtKB-KW"/>
</dbReference>
<dbReference type="Gene3D" id="1.10.275.20">
    <property type="entry name" value="Choline/Carnitine o-acyltransferase"/>
    <property type="match status" value="1"/>
</dbReference>
<evidence type="ECO:0000256" key="7">
    <source>
        <dbReference type="PIRSR" id="PIRSR600542-1"/>
    </source>
</evidence>
<keyword evidence="6" id="KW-0012">Acyltransferase</keyword>
<evidence type="ECO:0000256" key="1">
    <source>
        <dbReference type="ARBA" id="ARBA00005232"/>
    </source>
</evidence>
<reference evidence="10 11" key="1">
    <citation type="submission" date="2014-08" db="EMBL/GenBank/DDBJ databases">
        <title>Complete genome sequence of Corynebacterium frankenforstense ST18(T) (=DSM 45800(T)), isolated from raw cow milk.</title>
        <authorList>
            <person name="Ruckert C."/>
            <person name="Albersmeier A."/>
            <person name="Winkler A."/>
            <person name="Lipski A."/>
            <person name="Kalinowski J."/>
        </authorList>
    </citation>
    <scope>NUCLEOTIDE SEQUENCE [LARGE SCALE GENOMIC DNA]</scope>
    <source>
        <strain evidence="10 11">ST18</strain>
    </source>
</reference>
<dbReference type="InterPro" id="IPR000542">
    <property type="entry name" value="Carn_acyl_trans"/>
</dbReference>
<dbReference type="Pfam" id="PF00755">
    <property type="entry name" value="Carn_acyltransf"/>
    <property type="match status" value="2"/>
</dbReference>
<comment type="similarity">
    <text evidence="1">Belongs to the carnitine/choline acetyltransferase family.</text>
</comment>
<dbReference type="STRING" id="1437875.CFRA_01950"/>
<evidence type="ECO:0000256" key="5">
    <source>
        <dbReference type="ARBA" id="ARBA00023098"/>
    </source>
</evidence>
<dbReference type="SUPFAM" id="SSF52777">
    <property type="entry name" value="CoA-dependent acyltransferases"/>
    <property type="match status" value="2"/>
</dbReference>
<proteinExistence type="inferred from homology"/>
<feature type="domain" description="Choline/carnitine acyltransferase" evidence="9">
    <location>
        <begin position="7"/>
        <end position="391"/>
    </location>
</feature>
<dbReference type="PANTHER" id="PTHR22589">
    <property type="entry name" value="CARNITINE O-ACYLTRANSFERASE"/>
    <property type="match status" value="1"/>
</dbReference>
<dbReference type="GO" id="GO:0016406">
    <property type="term" value="F:carnitine O-acyltransferase activity"/>
    <property type="evidence" value="ECO:0007669"/>
    <property type="project" value="UniProtKB-ARBA"/>
</dbReference>
<evidence type="ECO:0000256" key="8">
    <source>
        <dbReference type="SAM" id="MobiDB-lite"/>
    </source>
</evidence>
<keyword evidence="11" id="KW-1185">Reference proteome</keyword>
<keyword evidence="5" id="KW-0443">Lipid metabolism</keyword>
<protein>
    <recommendedName>
        <fullName evidence="9">Choline/carnitine acyltransferase domain-containing protein</fullName>
    </recommendedName>
</protein>
<evidence type="ECO:0000256" key="3">
    <source>
        <dbReference type="ARBA" id="ARBA00022679"/>
    </source>
</evidence>
<name>A0A1L7CQW7_9CORY</name>
<dbReference type="Gene3D" id="3.30.559.10">
    <property type="entry name" value="Chloramphenicol acetyltransferase-like domain"/>
    <property type="match status" value="1"/>
</dbReference>
<organism evidence="10 11">
    <name type="scientific">Corynebacterium frankenforstense DSM 45800</name>
    <dbReference type="NCBI Taxonomy" id="1437875"/>
    <lineage>
        <taxon>Bacteria</taxon>
        <taxon>Bacillati</taxon>
        <taxon>Actinomycetota</taxon>
        <taxon>Actinomycetes</taxon>
        <taxon>Mycobacteriales</taxon>
        <taxon>Corynebacteriaceae</taxon>
        <taxon>Corynebacterium</taxon>
    </lineage>
</organism>
<dbReference type="InterPro" id="IPR042572">
    <property type="entry name" value="Carn_acyl_trans_N"/>
</dbReference>
<gene>
    <name evidence="10" type="ORF">CFRA_01950</name>
</gene>
<evidence type="ECO:0000256" key="4">
    <source>
        <dbReference type="ARBA" id="ARBA00022832"/>
    </source>
</evidence>
<dbReference type="InterPro" id="IPR042231">
    <property type="entry name" value="Cho/carn_acyl_trans_2"/>
</dbReference>
<dbReference type="Gene3D" id="3.30.559.70">
    <property type="entry name" value="Choline/Carnitine o-acyltransferase, domain 2"/>
    <property type="match status" value="1"/>
</dbReference>
<dbReference type="EMBL" id="CP009247">
    <property type="protein sequence ID" value="APT88236.1"/>
    <property type="molecule type" value="Genomic_DNA"/>
</dbReference>
<evidence type="ECO:0000256" key="6">
    <source>
        <dbReference type="ARBA" id="ARBA00023315"/>
    </source>
</evidence>